<dbReference type="GO" id="GO:0006351">
    <property type="term" value="P:DNA-templated transcription"/>
    <property type="evidence" value="ECO:0007669"/>
    <property type="project" value="InterPro"/>
</dbReference>
<dbReference type="Pfam" id="PF01193">
    <property type="entry name" value="RNA_pol_L"/>
    <property type="match status" value="1"/>
</dbReference>
<protein>
    <submittedName>
        <fullName evidence="4">RNA polymerase subunit alpha</fullName>
    </submittedName>
</protein>
<keyword evidence="4" id="KW-0150">Chloroplast</keyword>
<feature type="domain" description="DNA-directed RNA polymerase RpoA/D/Rpb3-type" evidence="3">
    <location>
        <begin position="25"/>
        <end position="325"/>
    </location>
</feature>
<keyword evidence="4" id="KW-0934">Plastid</keyword>
<dbReference type="GO" id="GO:0000428">
    <property type="term" value="C:DNA-directed RNA polymerase complex"/>
    <property type="evidence" value="ECO:0007669"/>
    <property type="project" value="UniProtKB-KW"/>
</dbReference>
<dbReference type="InterPro" id="IPR011263">
    <property type="entry name" value="DNA-dir_RNA_pol_RpoA/D/Rpb3"/>
</dbReference>
<sequence length="442" mass="50339">MKLEKRKLVIEIEKRTIDKRTGHISFQFRIGPFKKTMATTIGSALRRTLLSMTKTLAITSVCGNFHEGNSIREDLFELSLNLQHVHIKSSFFPYIGIGRLKKKGPAIITAKHLQLEEGLEIVNPNQYICTVNESYTIDLALMINSPGTNQGTDYIDPLNPINFIKKNSIKNRELQFDAKFSIEENLFQIKNDFNKKISLKSNQESSTIIKNENTLALNWVKNFKSKSSPNTKKNTKIKIGTPKKSPLDIIIVDPIDSAFQSCGFEVIQTTNSSVNEYEELIKRGLSDTDEFLRFVVISRGGIEPAIAVSLAVQELKEILSILEPLPHIFASEKNIVLSLERNSNLIVNTKERERIIHSYTLEILKNLDIKHLKLPEYLELFLRREGFVSVNNLISVPLEFLKRIGLNKIDINMIEESLNLFNLSLNIDKNLSWELVPSSLPF</sequence>
<reference evidence="4" key="1">
    <citation type="submission" date="2016-09" db="EMBL/GenBank/DDBJ databases">
        <title>The plastid genome of some eustigmatophyte algae harbours a bacteria-derived six-gene cluster for biosynthesis of a novel secondary metabolite.</title>
        <authorList>
            <person name="Yurchenko T."/>
            <person name="Sevcikova T."/>
            <person name="Strnad H."/>
            <person name="Butenko A."/>
            <person name="Elias M."/>
        </authorList>
    </citation>
    <scope>NUCLEOTIDE SEQUENCE</scope>
</reference>
<geneLocation type="chloroplast" evidence="4"/>
<evidence type="ECO:0000256" key="2">
    <source>
        <dbReference type="ARBA" id="ARBA00023163"/>
    </source>
</evidence>
<gene>
    <name evidence="4" type="primary">rpoA</name>
</gene>
<dbReference type="GO" id="GO:0046983">
    <property type="term" value="F:protein dimerization activity"/>
    <property type="evidence" value="ECO:0007669"/>
    <property type="project" value="InterPro"/>
</dbReference>
<dbReference type="AlphaFoldDB" id="A0A1D8RDN6"/>
<dbReference type="EMBL" id="KX839261">
    <property type="protein sequence ID" value="AOW70839.1"/>
    <property type="molecule type" value="Genomic_DNA"/>
</dbReference>
<dbReference type="GO" id="GO:0003899">
    <property type="term" value="F:DNA-directed RNA polymerase activity"/>
    <property type="evidence" value="ECO:0007669"/>
    <property type="project" value="InterPro"/>
</dbReference>
<evidence type="ECO:0000259" key="3">
    <source>
        <dbReference type="SMART" id="SM00662"/>
    </source>
</evidence>
<keyword evidence="2" id="KW-0804">Transcription</keyword>
<proteinExistence type="predicted"/>
<evidence type="ECO:0000313" key="4">
    <source>
        <dbReference type="EMBL" id="AOW70839.1"/>
    </source>
</evidence>
<accession>A0A1D8RDN6</accession>
<dbReference type="InterPro" id="IPR036643">
    <property type="entry name" value="RNApol_insert_sf"/>
</dbReference>
<evidence type="ECO:0000256" key="1">
    <source>
        <dbReference type="ARBA" id="ARBA00022478"/>
    </source>
</evidence>
<dbReference type="SUPFAM" id="SSF56553">
    <property type="entry name" value="Insert subdomain of RNA polymerase alpha subunit"/>
    <property type="match status" value="1"/>
</dbReference>
<name>A0A1D8RDN6_9STRA</name>
<keyword evidence="1" id="KW-0240">DNA-directed RNA polymerase</keyword>
<dbReference type="SMART" id="SM00662">
    <property type="entry name" value="RPOLD"/>
    <property type="match status" value="1"/>
</dbReference>
<dbReference type="Gene3D" id="2.170.120.12">
    <property type="entry name" value="DNA-directed RNA polymerase, insert domain"/>
    <property type="match status" value="1"/>
</dbReference>
<dbReference type="SUPFAM" id="SSF55257">
    <property type="entry name" value="RBP11-like subunits of RNA polymerase"/>
    <property type="match status" value="1"/>
</dbReference>
<dbReference type="InterPro" id="IPR036603">
    <property type="entry name" value="RBP11-like"/>
</dbReference>
<organism evidence="4">
    <name type="scientific">Vischeria sp. CAUP Q 202</name>
    <dbReference type="NCBI Taxonomy" id="1805947"/>
    <lineage>
        <taxon>Eukaryota</taxon>
        <taxon>Sar</taxon>
        <taxon>Stramenopiles</taxon>
        <taxon>Ochrophyta</taxon>
        <taxon>Eustigmatophyceae</taxon>
        <taxon>Eustigmatales</taxon>
        <taxon>Chlorobotryaceae</taxon>
        <taxon>Vischeria</taxon>
    </lineage>
</organism>